<dbReference type="InterPro" id="IPR026444">
    <property type="entry name" value="Secre_tail"/>
</dbReference>
<dbReference type="Gene3D" id="2.60.40.1220">
    <property type="match status" value="2"/>
</dbReference>
<accession>A0A4Q1KU05</accession>
<name>A0A4Q1KU05_9FLAO</name>
<keyword evidence="1" id="KW-0732">Signal</keyword>
<evidence type="ECO:0000313" key="3">
    <source>
        <dbReference type="EMBL" id="RXR33587.1"/>
    </source>
</evidence>
<dbReference type="Proteomes" id="UP000289734">
    <property type="component" value="Unassembled WGS sequence"/>
</dbReference>
<dbReference type="SUPFAM" id="SSF55486">
    <property type="entry name" value="Metalloproteases ('zincins'), catalytic domain"/>
    <property type="match status" value="1"/>
</dbReference>
<comment type="caution">
    <text evidence="3">The sequence shown here is derived from an EMBL/GenBank/DDBJ whole genome shotgun (WGS) entry which is preliminary data.</text>
</comment>
<dbReference type="OrthoDB" id="1253390at2"/>
<dbReference type="Gene3D" id="2.60.40.1080">
    <property type="match status" value="1"/>
</dbReference>
<keyword evidence="4" id="KW-1185">Reference proteome</keyword>
<sequence>MKLILLSITQHSTLKKLKFVKLFVFTFFLMNYLIHAQVPQPNHFTPGGVMDNIFDKSGNQYTFNDILINTQSNAESRVTLLSCANNSIFNLYFEEGSGCEDNSIIEHNLRRQVICNVFEDLSAFLTTSSSALLPTSTTKVNIWVRNIANIPNVSPQALGLASGFYNFPASATTGGITDNEIWKTIHNGIDSYTNVVNPLIIAGSGSNSSGIFFHGYMAFNFDASINWNLDTSVFASTTEKDLYTVVLHEITHALGFNSLIDVDGSSKFPVDFNYFSRYDLFLKSNTNVPLLSTNSTINLYNNSFNSTSLSSSILHPNCTISGNVNTGSTVNTTVCNNAVKYFGAVFTVPVYTPTCFESGSSLSHFEDELYPSCSDAYGNDSYFVMSNANGNGVTKRFLKPEERNALCDLGYTVNTTYGVSGTIINGVDTFYDYGGSTCDGIIVAGINDGITFGANDFVTYTFLGYTSMVPNINIYNILQNDQNATGFEGLEDITGNSTLSVTSGNASTIIEFNSTSVGLHLLRYVPTYGAQKGNITYIYVYVIPNNHEELSSCVPLPNPCDLILNGDFEQYSSIPNNWSNLNLACGWWEDGTSGPDYFHIDSLFQLGSPSIPCSDAGNQNPTNIASNGHTGFYALKHINSSELNLYETITSKLSFPLEPDTAYQLSFNISLAERTSANPIKVQAFLSSDYIPRVYSYNHDISNGIFLENATFTTNSVDNQWDTVVFNFTTTSGGEQYLYLGGINNVQFSTNPIIASPSNGCAFIEQNEILNNYILSYNFIDNISLIPTNGAKFILPESVTCTSAIIEDLHAFLGGTPLDGYFSGLGVSDSTTLPGTYSFNPALAGVGTIAITYHYQNSSGCPIELIRNILVTGAEIIPLFSPVDPICIGAAYTLPSVSNNGFAGTWSPDFNNQSTTTYTFTPNANSCAIPTTLTVEVTNTNAVTPIFTSLAPVCAGATFTLPTVSNNGFTGTWSPEINTDISTQYIFTPDNGQCATLAQMNVEIINPEIILDGRLNVCIGQNPSYYSNILGGMWSSSDISIATINPETGELTTFNTGTITLTYTLSDSCSSSSSIIVNIIDRYTIPEFSFPTTICKGYTPPRLPDISDNNLTGVWLPAIINNSVTGDYTFFADDSCIEPITITVTVITEGEITANDDYFYLPYMPEPHLSPSILNNDLFNGNLITSNFLGLTIQLIGFTHNITVNNDGTLNIPPDLPPGLYAFDYILVNQCLNGGKKITLNIFKEVLSAKERFIVDVCYKPDAYITEQTFLSNVAYGEIRATSENVTFSNITAPAGFSINPDGTVNVPANALPGDYNFTYTLCPTGSSTGCVYDIIAHFTIHNTVRAVTDAFNFDTSGTFLGSNHDDPTSFNILTNDRYSADCGFSAPNSFVGAVLGGNVTLSNINQTELAGYFNILNNGIVNPLNFNIPTGYYNFTYEICDYIFPNACSTTNGWINVMSTAKSAPTNIKEKPDDNLVSIYPNPSKDIFTVSFQNTIDKGNIKVFSALGQVLFSNSIQQTNEEIIDLSRFPNGTYLIQIILSDNVVNMRIIKN</sequence>
<gene>
    <name evidence="3" type="ORF">EQG68_05010</name>
</gene>
<feature type="domain" description="Secretion system C-terminal sorting" evidence="2">
    <location>
        <begin position="1480"/>
        <end position="1544"/>
    </location>
</feature>
<evidence type="ECO:0000256" key="1">
    <source>
        <dbReference type="ARBA" id="ARBA00022729"/>
    </source>
</evidence>
<organism evidence="3 4">
    <name type="scientific">Flavobacterium piscinae</name>
    <dbReference type="NCBI Taxonomy" id="2506424"/>
    <lineage>
        <taxon>Bacteria</taxon>
        <taxon>Pseudomonadati</taxon>
        <taxon>Bacteroidota</taxon>
        <taxon>Flavobacteriia</taxon>
        <taxon>Flavobacteriales</taxon>
        <taxon>Flavobacteriaceae</taxon>
        <taxon>Flavobacterium</taxon>
    </lineage>
</organism>
<dbReference type="EMBL" id="SBKQ01000004">
    <property type="protein sequence ID" value="RXR33587.1"/>
    <property type="molecule type" value="Genomic_DNA"/>
</dbReference>
<dbReference type="NCBIfam" id="TIGR04183">
    <property type="entry name" value="Por_Secre_tail"/>
    <property type="match status" value="1"/>
</dbReference>
<proteinExistence type="predicted"/>
<evidence type="ECO:0000259" key="2">
    <source>
        <dbReference type="Pfam" id="PF18962"/>
    </source>
</evidence>
<evidence type="ECO:0000313" key="4">
    <source>
        <dbReference type="Proteomes" id="UP000289734"/>
    </source>
</evidence>
<dbReference type="Gene3D" id="2.60.40.3080">
    <property type="match status" value="1"/>
</dbReference>
<dbReference type="InterPro" id="IPR014755">
    <property type="entry name" value="Cu-Rt/internalin_Ig-like"/>
</dbReference>
<protein>
    <submittedName>
        <fullName evidence="3">T9SS type A sorting domain-containing protein</fullName>
    </submittedName>
</protein>
<dbReference type="Pfam" id="PF18962">
    <property type="entry name" value="Por_Secre_tail"/>
    <property type="match status" value="1"/>
</dbReference>
<reference evidence="4" key="1">
    <citation type="submission" date="2019-01" db="EMBL/GenBank/DDBJ databases">
        <title>Cytophagaceae bacterium strain CAR-16.</title>
        <authorList>
            <person name="Chen W.-M."/>
        </authorList>
    </citation>
    <scope>NUCLEOTIDE SEQUENCE [LARGE SCALE GENOMIC DNA]</scope>
    <source>
        <strain evidence="4">ICH-30</strain>
    </source>
</reference>